<dbReference type="InterPro" id="IPR026341">
    <property type="entry name" value="T9SS_type_B"/>
</dbReference>
<feature type="chain" id="PRO_5046716644" evidence="1">
    <location>
        <begin position="19"/>
        <end position="906"/>
    </location>
</feature>
<evidence type="ECO:0000313" key="2">
    <source>
        <dbReference type="EMBL" id="MFH6767234.1"/>
    </source>
</evidence>
<accession>A0ABW7MKR4</accession>
<dbReference type="Pfam" id="PF13585">
    <property type="entry name" value="CHU_C"/>
    <property type="match status" value="1"/>
</dbReference>
<keyword evidence="1" id="KW-0732">Signal</keyword>
<evidence type="ECO:0000313" key="3">
    <source>
        <dbReference type="Proteomes" id="UP001610104"/>
    </source>
</evidence>
<comment type="caution">
    <text evidence="2">The sequence shown here is derived from an EMBL/GenBank/DDBJ whole genome shotgun (WGS) entry which is preliminary data.</text>
</comment>
<gene>
    <name evidence="2" type="ORF">V8G56_00685</name>
</gene>
<organism evidence="2 3">
    <name type="scientific">Gaetbulibacter aquiaggeris</name>
    <dbReference type="NCBI Taxonomy" id="1735373"/>
    <lineage>
        <taxon>Bacteria</taxon>
        <taxon>Pseudomonadati</taxon>
        <taxon>Bacteroidota</taxon>
        <taxon>Flavobacteriia</taxon>
        <taxon>Flavobacteriales</taxon>
        <taxon>Flavobacteriaceae</taxon>
        <taxon>Gaetbulibacter</taxon>
    </lineage>
</organism>
<protein>
    <submittedName>
        <fullName evidence="2">T9SS type B sorting domain-containing protein</fullName>
    </submittedName>
</protein>
<dbReference type="NCBIfam" id="TIGR04131">
    <property type="entry name" value="Bac_Flav_CTERM"/>
    <property type="match status" value="1"/>
</dbReference>
<proteinExistence type="predicted"/>
<dbReference type="Proteomes" id="UP001610104">
    <property type="component" value="Unassembled WGS sequence"/>
</dbReference>
<dbReference type="RefSeq" id="WP_395436514.1">
    <property type="nucleotide sequence ID" value="NZ_JBAWKC010000001.1"/>
</dbReference>
<dbReference type="EMBL" id="JBAWKC010000001">
    <property type="protein sequence ID" value="MFH6767234.1"/>
    <property type="molecule type" value="Genomic_DNA"/>
</dbReference>
<name>A0ABW7MKR4_9FLAO</name>
<dbReference type="SUPFAM" id="SSF69304">
    <property type="entry name" value="Tricorn protease N-terminal domain"/>
    <property type="match status" value="1"/>
</dbReference>
<feature type="signal peptide" evidence="1">
    <location>
        <begin position="1"/>
        <end position="18"/>
    </location>
</feature>
<keyword evidence="3" id="KW-1185">Reference proteome</keyword>
<evidence type="ECO:0000256" key="1">
    <source>
        <dbReference type="SAM" id="SignalP"/>
    </source>
</evidence>
<sequence>MKLYFSFLLIIFISVSQAQSEADSWFFGSGSGLKFNGTSKPFPQYGSLRTFEGCASISDGSGNLLFYSDGSTVWSRDHKIMPRGINLLGDESSTQSALIVPHPTLTNIYYLFTVGSTQVPSGYHYYTIDMNKNNGMGDVIGSAVDLSGDSDGYDWSEKITAVNGDECNVVWVISLVSNLYYVYKVDENGVNPTPVISQVNFISSPLSRGYLKVSPNGKKLASAHQGKYGSDHGLYLYSFDNSNGKVINDGITLFDKSIQTYGVEFSPKSTKLYASTINDDEYKLFQFDLSSSNIKNSAVLIHEEQPAYRGGLQLGPDLKIYATIPETYTIGSPYLDVILFPELKGSACNFITDYIFLGADNVVMQGLPPFIQSFFYEGEINIVNPFEPVTVESRELELCLGESYTLMAENIIGAEYQWSFNNGKLTVDLPTPSPANQLNINTIGDNISGLYTLHVITNDECNSLLTGEANVSFTTPPVINPFASLNSCDLFDDNSNDGLTTFNLENSLTDITYGNPDNYDVYFYLNDVDAETDLYNQNSLPQFYRNTNQNQIISTKIFVKNSKCYSLGKLQLFTSPSITLNAIAMAGCDINNNANYIFDLDEQQNSIIILNGLSSTIDIQFFETIENAVNIESPLDNNFESSNKTIYFYATDNGQCYGSGSFNLIVNPLPPINTEEETLVVCYNQFPLILDSSIDSELVLNYDFLWSSGEISSSIMIYFDQTVSVKVTDKNSLCEAVKTFKVIQSFSPVISGVEININNGKVTILTTENLENSYALDDPNGFYQIENIFYNVSPGIHNVYVKNENECNITSREIFVLGFPKFFTPNNDSNNDFWEIKGLELDKYSISNIKIFNRYGKLLKELSPDSKWDGTYNGKKLPASDYWFFVDIIDLSNNIKTYKGHFSLVL</sequence>
<reference evidence="2 3" key="1">
    <citation type="submission" date="2024-02" db="EMBL/GenBank/DDBJ databases">
        <title>A Gaetbulibacter species isolated from tidal flats and genomic insights of their niches.</title>
        <authorList>
            <person name="Ye Y."/>
        </authorList>
    </citation>
    <scope>NUCLEOTIDE SEQUENCE [LARGE SCALE GENOMIC DNA]</scope>
    <source>
        <strain evidence="2 3">KEM-8</strain>
    </source>
</reference>